<reference evidence="2 3" key="1">
    <citation type="journal article" date="2023" name="IScience">
        <title>Expanded male sex-determining region conserved during the evolution of homothallism in the green alga Volvox.</title>
        <authorList>
            <person name="Yamamoto K."/>
            <person name="Matsuzaki R."/>
            <person name="Mahakham W."/>
            <person name="Heman W."/>
            <person name="Sekimoto H."/>
            <person name="Kawachi M."/>
            <person name="Minakuchi Y."/>
            <person name="Toyoda A."/>
            <person name="Nozaki H."/>
        </authorList>
    </citation>
    <scope>NUCLEOTIDE SEQUENCE [LARGE SCALE GENOMIC DNA]</scope>
    <source>
        <strain evidence="2 3">NIES-4468</strain>
    </source>
</reference>
<feature type="transmembrane region" description="Helical" evidence="1">
    <location>
        <begin position="122"/>
        <end position="143"/>
    </location>
</feature>
<organism evidence="2 3">
    <name type="scientific">Volvox africanus</name>
    <dbReference type="NCBI Taxonomy" id="51714"/>
    <lineage>
        <taxon>Eukaryota</taxon>
        <taxon>Viridiplantae</taxon>
        <taxon>Chlorophyta</taxon>
        <taxon>core chlorophytes</taxon>
        <taxon>Chlorophyceae</taxon>
        <taxon>CS clade</taxon>
        <taxon>Chlamydomonadales</taxon>
        <taxon>Volvocaceae</taxon>
        <taxon>Volvox</taxon>
    </lineage>
</organism>
<comment type="caution">
    <text evidence="2">The sequence shown here is derived from an EMBL/GenBank/DDBJ whole genome shotgun (WGS) entry which is preliminary data.</text>
</comment>
<feature type="transmembrane region" description="Helical" evidence="1">
    <location>
        <begin position="87"/>
        <end position="107"/>
    </location>
</feature>
<evidence type="ECO:0000313" key="2">
    <source>
        <dbReference type="EMBL" id="GLI68004.1"/>
    </source>
</evidence>
<keyword evidence="1" id="KW-0472">Membrane</keyword>
<dbReference type="PANTHER" id="PTHR36042">
    <property type="entry name" value="OS05G0490900 PROTEIN"/>
    <property type="match status" value="1"/>
</dbReference>
<keyword evidence="3" id="KW-1185">Reference proteome</keyword>
<keyword evidence="1" id="KW-1133">Transmembrane helix</keyword>
<accession>A0ABQ5SEB9</accession>
<evidence type="ECO:0000256" key="1">
    <source>
        <dbReference type="SAM" id="Phobius"/>
    </source>
</evidence>
<dbReference type="EMBL" id="BSDZ01000079">
    <property type="protein sequence ID" value="GLI68004.1"/>
    <property type="molecule type" value="Genomic_DNA"/>
</dbReference>
<sequence>MLRVVTASRHCCLSKSAMNTSIAPLAIGKRVTIFPCKQLSVIARVEPEQQSPPKPATKDEELPPWIRREKERELQAQQGASGLPWPLYLLFSIFTAIAAVGSIFEFVDRNPIFGVLPPDNPLWAPILLFFAVTGFPTAGILFVKGVNGFNEEAERQDKLDGYL</sequence>
<dbReference type="PANTHER" id="PTHR36042:SF1">
    <property type="entry name" value="OS05G0490900 PROTEIN"/>
    <property type="match status" value="1"/>
</dbReference>
<gene>
    <name evidence="2" type="ORF">VaNZ11_012326</name>
</gene>
<keyword evidence="1" id="KW-0812">Transmembrane</keyword>
<evidence type="ECO:0000313" key="3">
    <source>
        <dbReference type="Proteomes" id="UP001165090"/>
    </source>
</evidence>
<evidence type="ECO:0008006" key="4">
    <source>
        <dbReference type="Google" id="ProtNLM"/>
    </source>
</evidence>
<proteinExistence type="predicted"/>
<dbReference type="Proteomes" id="UP001165090">
    <property type="component" value="Unassembled WGS sequence"/>
</dbReference>
<name>A0ABQ5SEB9_9CHLO</name>
<protein>
    <recommendedName>
        <fullName evidence="4">Transmembrane protein</fullName>
    </recommendedName>
</protein>